<evidence type="ECO:0000313" key="9">
    <source>
        <dbReference type="Proteomes" id="UP000078595"/>
    </source>
</evidence>
<feature type="domain" description="Protein kinase" evidence="6">
    <location>
        <begin position="81"/>
        <end position="364"/>
    </location>
</feature>
<dbReference type="InterPro" id="IPR008271">
    <property type="entry name" value="Ser/Thr_kinase_AS"/>
</dbReference>
<evidence type="ECO:0000256" key="4">
    <source>
        <dbReference type="ARBA" id="ARBA00022777"/>
    </source>
</evidence>
<keyword evidence="4 7" id="KW-0418">Kinase</keyword>
<dbReference type="PROSITE" id="PS50011">
    <property type="entry name" value="PROTEIN_KINASE_DOM"/>
    <property type="match status" value="1"/>
</dbReference>
<dbReference type="VEuPathDB" id="FungiDB:I303_07218"/>
<keyword evidence="5" id="KW-0067">ATP-binding</keyword>
<dbReference type="Proteomes" id="UP000078595">
    <property type="component" value="Chromosome 11"/>
</dbReference>
<keyword evidence="9" id="KW-1185">Reference proteome</keyword>
<dbReference type="PANTHER" id="PTHR24351">
    <property type="entry name" value="RIBOSOMAL PROTEIN S6 KINASE"/>
    <property type="match status" value="1"/>
</dbReference>
<evidence type="ECO:0000256" key="3">
    <source>
        <dbReference type="ARBA" id="ARBA00022741"/>
    </source>
</evidence>
<evidence type="ECO:0000256" key="2">
    <source>
        <dbReference type="ARBA" id="ARBA00022679"/>
    </source>
</evidence>
<evidence type="ECO:0000313" key="8">
    <source>
        <dbReference type="EMBL" id="WWC65836.1"/>
    </source>
</evidence>
<sequence>MSSPTSYPHRHQLLTELLRLHPCPFEYENTYHFLLVPSLSQLSRSAALDAILLQSWSGNIDHVDPDVIHNIKSLRFDASDFEVIGRLGDGQFGVVDAVRCRINGQIYASKTMKKRAVSRAGPQLSLSIERHMHIIGHSSQGPVPRLIAAFQSDQTISLITTYAECGSLWDRLCCLSTDGTVAGQMTETELSHWSPQMILAIQWVHDQGFAHRDIKPHNFLIASDRRLLLTDFGSAASLLPKVSTGQRQYVPYDQCLLPAGTPDYIAPEILAYAENAFSDHISIDHVSHGVSPHGYDSSVDWWSLGASLFEMATGKGPFWAPTIQQTYNLITQFRGELQLPPFLGPEISDVLTKYVRGHLGDTDM</sequence>
<accession>A0A1A5ZXD5</accession>
<reference evidence="8" key="3">
    <citation type="submission" date="2024-02" db="EMBL/GenBank/DDBJ databases">
        <title>Comparative genomics of Cryptococcus and Kwoniella reveals pathogenesis evolution and contrasting modes of karyotype evolution via chromosome fusion or intercentromeric recombination.</title>
        <authorList>
            <person name="Coelho M.A."/>
            <person name="David-Palma M."/>
            <person name="Shea T."/>
            <person name="Bowers K."/>
            <person name="McGinley-Smith S."/>
            <person name="Mohammad A.W."/>
            <person name="Gnirke A."/>
            <person name="Yurkov A.M."/>
            <person name="Nowrousian M."/>
            <person name="Sun S."/>
            <person name="Cuomo C.A."/>
            <person name="Heitman J."/>
        </authorList>
    </citation>
    <scope>NUCLEOTIDE SEQUENCE</scope>
    <source>
        <strain evidence="8">CBS 10117</strain>
    </source>
</reference>
<dbReference type="Pfam" id="PF00069">
    <property type="entry name" value="Pkinase"/>
    <property type="match status" value="1"/>
</dbReference>
<dbReference type="KEGG" id="kdj:28970917"/>
<dbReference type="OrthoDB" id="3359639at2759"/>
<dbReference type="InterPro" id="IPR011009">
    <property type="entry name" value="Kinase-like_dom_sf"/>
</dbReference>
<dbReference type="SMART" id="SM00220">
    <property type="entry name" value="S_TKc"/>
    <property type="match status" value="1"/>
</dbReference>
<evidence type="ECO:0000256" key="5">
    <source>
        <dbReference type="ARBA" id="ARBA00022840"/>
    </source>
</evidence>
<name>A0A1A5ZXD5_9TREE</name>
<dbReference type="AlphaFoldDB" id="A0A1A5ZXD5"/>
<evidence type="ECO:0000313" key="7">
    <source>
        <dbReference type="EMBL" id="OBR82458.1"/>
    </source>
</evidence>
<dbReference type="Gene3D" id="3.30.200.20">
    <property type="entry name" value="Phosphorylase Kinase, domain 1"/>
    <property type="match status" value="1"/>
</dbReference>
<dbReference type="GeneID" id="28970917"/>
<organism evidence="7">
    <name type="scientific">Kwoniella dejecticola CBS 10117</name>
    <dbReference type="NCBI Taxonomy" id="1296121"/>
    <lineage>
        <taxon>Eukaryota</taxon>
        <taxon>Fungi</taxon>
        <taxon>Dikarya</taxon>
        <taxon>Basidiomycota</taxon>
        <taxon>Agaricomycotina</taxon>
        <taxon>Tremellomycetes</taxon>
        <taxon>Tremellales</taxon>
        <taxon>Cryptococcaceae</taxon>
        <taxon>Kwoniella</taxon>
    </lineage>
</organism>
<dbReference type="GO" id="GO:0004674">
    <property type="term" value="F:protein serine/threonine kinase activity"/>
    <property type="evidence" value="ECO:0007669"/>
    <property type="project" value="UniProtKB-KW"/>
</dbReference>
<keyword evidence="2" id="KW-0808">Transferase</keyword>
<dbReference type="STRING" id="1296121.A0A1A5ZXD5"/>
<dbReference type="EMBL" id="KI894035">
    <property type="protein sequence ID" value="OBR82458.1"/>
    <property type="molecule type" value="Genomic_DNA"/>
</dbReference>
<dbReference type="EMBL" id="CP144540">
    <property type="protein sequence ID" value="WWC65836.1"/>
    <property type="molecule type" value="Genomic_DNA"/>
</dbReference>
<evidence type="ECO:0000259" key="6">
    <source>
        <dbReference type="PROSITE" id="PS50011"/>
    </source>
</evidence>
<reference evidence="8" key="2">
    <citation type="submission" date="2013-07" db="EMBL/GenBank/DDBJ databases">
        <authorList>
            <consortium name="The Broad Institute Genome Sequencing Platform"/>
            <person name="Cuomo C."/>
            <person name="Litvintseva A."/>
            <person name="Chen Y."/>
            <person name="Heitman J."/>
            <person name="Sun S."/>
            <person name="Springer D."/>
            <person name="Dromer F."/>
            <person name="Young S.K."/>
            <person name="Zeng Q."/>
            <person name="Gargeya S."/>
            <person name="Fitzgerald M."/>
            <person name="Abouelleil A."/>
            <person name="Alvarado L."/>
            <person name="Berlin A.M."/>
            <person name="Chapman S.B."/>
            <person name="Dewar J."/>
            <person name="Goldberg J."/>
            <person name="Griggs A."/>
            <person name="Gujja S."/>
            <person name="Hansen M."/>
            <person name="Howarth C."/>
            <person name="Imamovic A."/>
            <person name="Larimer J."/>
            <person name="McCowan C."/>
            <person name="Murphy C."/>
            <person name="Pearson M."/>
            <person name="Priest M."/>
            <person name="Roberts A."/>
            <person name="Saif S."/>
            <person name="Shea T."/>
            <person name="Sykes S."/>
            <person name="Wortman J."/>
            <person name="Nusbaum C."/>
            <person name="Birren B."/>
        </authorList>
    </citation>
    <scope>NUCLEOTIDE SEQUENCE</scope>
    <source>
        <strain evidence="8">CBS 10117</strain>
    </source>
</reference>
<dbReference type="Gene3D" id="1.10.510.10">
    <property type="entry name" value="Transferase(Phosphotransferase) domain 1"/>
    <property type="match status" value="1"/>
</dbReference>
<dbReference type="RefSeq" id="XP_018260300.1">
    <property type="nucleotide sequence ID" value="XM_018410491.1"/>
</dbReference>
<dbReference type="InterPro" id="IPR000719">
    <property type="entry name" value="Prot_kinase_dom"/>
</dbReference>
<keyword evidence="3" id="KW-0547">Nucleotide-binding</keyword>
<dbReference type="SUPFAM" id="SSF56112">
    <property type="entry name" value="Protein kinase-like (PK-like)"/>
    <property type="match status" value="1"/>
</dbReference>
<dbReference type="GO" id="GO:0005524">
    <property type="term" value="F:ATP binding"/>
    <property type="evidence" value="ECO:0007669"/>
    <property type="project" value="UniProtKB-KW"/>
</dbReference>
<keyword evidence="1" id="KW-0723">Serine/threonine-protein kinase</keyword>
<evidence type="ECO:0000256" key="1">
    <source>
        <dbReference type="ARBA" id="ARBA00022527"/>
    </source>
</evidence>
<protein>
    <submittedName>
        <fullName evidence="7">AGC protein kinase</fullName>
    </submittedName>
</protein>
<dbReference type="PROSITE" id="PS00108">
    <property type="entry name" value="PROTEIN_KINASE_ST"/>
    <property type="match status" value="1"/>
</dbReference>
<reference evidence="7" key="1">
    <citation type="submission" date="2013-07" db="EMBL/GenBank/DDBJ databases">
        <title>The Genome Sequence of Cryptococcus dejecticola CBS10117.</title>
        <authorList>
            <consortium name="The Broad Institute Genome Sequencing Platform"/>
            <person name="Cuomo C."/>
            <person name="Litvintseva A."/>
            <person name="Chen Y."/>
            <person name="Heitman J."/>
            <person name="Sun S."/>
            <person name="Springer D."/>
            <person name="Dromer F."/>
            <person name="Young S.K."/>
            <person name="Zeng Q."/>
            <person name="Gargeya S."/>
            <person name="Fitzgerald M."/>
            <person name="Abouelleil A."/>
            <person name="Alvarado L."/>
            <person name="Berlin A.M."/>
            <person name="Chapman S.B."/>
            <person name="Dewar J."/>
            <person name="Goldberg J."/>
            <person name="Griggs A."/>
            <person name="Gujja S."/>
            <person name="Hansen M."/>
            <person name="Howarth C."/>
            <person name="Imamovic A."/>
            <person name="Larimer J."/>
            <person name="McCowan C."/>
            <person name="Murphy C."/>
            <person name="Pearson M."/>
            <person name="Priest M."/>
            <person name="Roberts A."/>
            <person name="Saif S."/>
            <person name="Shea T."/>
            <person name="Sykes S."/>
            <person name="Wortman J."/>
            <person name="Nusbaum C."/>
            <person name="Birren B."/>
        </authorList>
    </citation>
    <scope>NUCLEOTIDE SEQUENCE [LARGE SCALE GENOMIC DNA]</scope>
    <source>
        <strain evidence="7">CBS 10117</strain>
    </source>
</reference>
<gene>
    <name evidence="7" type="ORF">I303_07218</name>
    <name evidence="8" type="ORF">I303_108458</name>
</gene>
<proteinExistence type="predicted"/>